<evidence type="ECO:0000256" key="10">
    <source>
        <dbReference type="ARBA" id="ARBA00066857"/>
    </source>
</evidence>
<gene>
    <name evidence="17" type="ORF">ABLV49_24580</name>
</gene>
<dbReference type="FunFam" id="3.40.605.10:FF:000007">
    <property type="entry name" value="NAD/NADP-dependent betaine aldehyde dehydrogenase"/>
    <property type="match status" value="1"/>
</dbReference>
<keyword evidence="17" id="KW-0614">Plasmid</keyword>
<evidence type="ECO:0000256" key="6">
    <source>
        <dbReference type="ARBA" id="ARBA00035632"/>
    </source>
</evidence>
<name>A0AAU7LZ33_9BURK</name>
<dbReference type="PROSITE" id="PS00687">
    <property type="entry name" value="ALDEHYDE_DEHYDR_GLU"/>
    <property type="match status" value="1"/>
</dbReference>
<evidence type="ECO:0000256" key="9">
    <source>
        <dbReference type="ARBA" id="ARBA00056807"/>
    </source>
</evidence>
<dbReference type="InterPro" id="IPR015590">
    <property type="entry name" value="Aldehyde_DH_dom"/>
</dbReference>
<dbReference type="PANTHER" id="PTHR42986:SF1">
    <property type="entry name" value="BENZALDEHYDE DEHYDROGENASE YFMT"/>
    <property type="match status" value="1"/>
</dbReference>
<evidence type="ECO:0000256" key="8">
    <source>
        <dbReference type="ARBA" id="ARBA00051407"/>
    </source>
</evidence>
<keyword evidence="3" id="KW-0058">Aromatic hydrocarbons catabolism</keyword>
<dbReference type="EMBL" id="CP157678">
    <property type="protein sequence ID" value="XBP72972.1"/>
    <property type="molecule type" value="Genomic_DNA"/>
</dbReference>
<dbReference type="InterPro" id="IPR029510">
    <property type="entry name" value="Ald_DH_CS_GLU"/>
</dbReference>
<dbReference type="GO" id="GO:0018462">
    <property type="term" value="F:4-(hydroxymethyl)benzenesulfonate dehydrogenase activity"/>
    <property type="evidence" value="ECO:0007669"/>
    <property type="project" value="UniProtKB-EC"/>
</dbReference>
<dbReference type="FunFam" id="3.40.309.10:FF:000010">
    <property type="entry name" value="Gamma-aminobutyraldehyde dehydrogenase"/>
    <property type="match status" value="1"/>
</dbReference>
<evidence type="ECO:0000256" key="4">
    <source>
        <dbReference type="ARBA" id="ARBA00023002"/>
    </source>
</evidence>
<feature type="domain" description="Aldehyde dehydrogenase" evidence="16">
    <location>
        <begin position="14"/>
        <end position="472"/>
    </location>
</feature>
<dbReference type="Gene3D" id="3.40.309.10">
    <property type="entry name" value="Aldehyde Dehydrogenase, Chain A, domain 2"/>
    <property type="match status" value="1"/>
</dbReference>
<dbReference type="PANTHER" id="PTHR42986">
    <property type="entry name" value="BENZALDEHYDE DEHYDROGENASE YFMT"/>
    <property type="match status" value="1"/>
</dbReference>
<comment type="pathway">
    <text evidence="6">Aromatic compound metabolism; naphthalene degradation.</text>
</comment>
<evidence type="ECO:0000256" key="2">
    <source>
        <dbReference type="ARBA" id="ARBA00011738"/>
    </source>
</evidence>
<evidence type="ECO:0000313" key="17">
    <source>
        <dbReference type="EMBL" id="XBP72972.1"/>
    </source>
</evidence>
<dbReference type="InterPro" id="IPR016163">
    <property type="entry name" value="Ald_DH_C"/>
</dbReference>
<accession>A0AAU7LZ33</accession>
<comment type="catalytic activity">
    <reaction evidence="7">
        <text>salicylaldehyde + NAD(+) + H2O = salicylate + NADH + 2 H(+)</text>
        <dbReference type="Rhea" id="RHEA:18537"/>
        <dbReference type="ChEBI" id="CHEBI:15377"/>
        <dbReference type="ChEBI" id="CHEBI:15378"/>
        <dbReference type="ChEBI" id="CHEBI:16008"/>
        <dbReference type="ChEBI" id="CHEBI:30762"/>
        <dbReference type="ChEBI" id="CHEBI:57540"/>
        <dbReference type="ChEBI" id="CHEBI:57945"/>
        <dbReference type="EC" id="1.2.1.65"/>
    </reaction>
</comment>
<dbReference type="CDD" id="cd07105">
    <property type="entry name" value="ALDH_SaliADH"/>
    <property type="match status" value="1"/>
</dbReference>
<feature type="active site" evidence="14">
    <location>
        <position position="250"/>
    </location>
</feature>
<comment type="catalytic activity">
    <reaction evidence="8">
        <text>4-(hydroxymethyl)benzenesulfonate + NAD(+) = 4-formylbenzenesulfonate + NADH + H(+)</text>
        <dbReference type="Rhea" id="RHEA:24412"/>
        <dbReference type="ChEBI" id="CHEBI:11944"/>
        <dbReference type="ChEBI" id="CHEBI:11987"/>
        <dbReference type="ChEBI" id="CHEBI:15378"/>
        <dbReference type="ChEBI" id="CHEBI:57540"/>
        <dbReference type="ChEBI" id="CHEBI:57945"/>
        <dbReference type="EC" id="1.1.1.257"/>
    </reaction>
</comment>
<dbReference type="InterPro" id="IPR016161">
    <property type="entry name" value="Ald_DH/histidinol_DH"/>
</dbReference>
<dbReference type="InterPro" id="IPR016162">
    <property type="entry name" value="Ald_DH_N"/>
</dbReference>
<evidence type="ECO:0000256" key="15">
    <source>
        <dbReference type="RuleBase" id="RU003345"/>
    </source>
</evidence>
<sequence>MESQLIIDNQSVAAKSGETFNRIHPDSGEVITSAAAGGVEDAVAAADSAHTAFQSWRNTAPSERRRLLLKTADILESKTPQFIEVMAAEVGAAALWAGFNVHLAANLFREAASMVTQIQGETIPTDKPGALSMTVRQPVGVILSIVPWNGPVVLAARAIAYPIACGNTVVFRASEASPKTHLLVADALVEAGFPPGVLNVVTNAPKDAPEVIDALIAHKAVRRINFTGSTRVGRIIAQKAATHLKRCLLELGGKSPQVVLDDADIDEAVKAAVFGSFLYQGQICMSTERLVVDEAVADEFVAKFAARAQELVMGDPRVNPACVIGPMVASDSGPRLNALIDDALAKGATLACGGKAVGAVMPATIVDHVKADMKIYDEETFGPVTTVVRVKGVEQALQVANDSAYGLSSAVFGRDVTRALGVAMRMEYGSVHINGSTVQNEAQAPYGGTKNSGYGKFDGRAVIDEFTELKWITVEPSVQTYPV</sequence>
<comment type="function">
    <text evidence="9">Involved in the toluene-4-sulfonate degradation pathway. Does not discriminate between the sulfonate and the carboxyl substituents and can also be involved in the p-toluenecarboxylate degradation pathway.</text>
</comment>
<evidence type="ECO:0000256" key="5">
    <source>
        <dbReference type="ARBA" id="ARBA00023027"/>
    </source>
</evidence>
<geneLocation type="plasmid" evidence="17">
    <name>p3</name>
</geneLocation>
<dbReference type="Pfam" id="PF00171">
    <property type="entry name" value="Aldedh"/>
    <property type="match status" value="1"/>
</dbReference>
<dbReference type="GO" id="GO:0018485">
    <property type="term" value="F:salicylaldehyde dehydrogenase (NAD+) activity"/>
    <property type="evidence" value="ECO:0007669"/>
    <property type="project" value="UniProtKB-EC"/>
</dbReference>
<evidence type="ECO:0000256" key="12">
    <source>
        <dbReference type="ARBA" id="ARBA00070319"/>
    </source>
</evidence>
<evidence type="ECO:0000256" key="7">
    <source>
        <dbReference type="ARBA" id="ARBA00050596"/>
    </source>
</evidence>
<dbReference type="EC" id="1.1.1.257" evidence="10"/>
<keyword evidence="5" id="KW-0520">NAD</keyword>
<comment type="subunit">
    <text evidence="2">Homodimer.</text>
</comment>
<reference evidence="17" key="1">
    <citation type="submission" date="2024-05" db="EMBL/GenBank/DDBJ databases">
        <authorList>
            <person name="Bunk B."/>
            <person name="Swiderski J."/>
            <person name="Sproer C."/>
            <person name="Thiel V."/>
        </authorList>
    </citation>
    <scope>NUCLEOTIDE SEQUENCE</scope>
    <source>
        <strain evidence="17">DSM 17735</strain>
        <plasmid evidence="17">p3</plasmid>
    </source>
</reference>
<dbReference type="SUPFAM" id="SSF53720">
    <property type="entry name" value="ALDH-like"/>
    <property type="match status" value="1"/>
</dbReference>
<evidence type="ECO:0000256" key="11">
    <source>
        <dbReference type="ARBA" id="ARBA00066992"/>
    </source>
</evidence>
<evidence type="ECO:0000256" key="1">
    <source>
        <dbReference type="ARBA" id="ARBA00009986"/>
    </source>
</evidence>
<comment type="similarity">
    <text evidence="1 15">Belongs to the aldehyde dehydrogenase family.</text>
</comment>
<evidence type="ECO:0000256" key="3">
    <source>
        <dbReference type="ARBA" id="ARBA00022797"/>
    </source>
</evidence>
<organism evidence="17">
    <name type="scientific">Polaromonas hydrogenivorans</name>
    <dbReference type="NCBI Taxonomy" id="335476"/>
    <lineage>
        <taxon>Bacteria</taxon>
        <taxon>Pseudomonadati</taxon>
        <taxon>Pseudomonadota</taxon>
        <taxon>Betaproteobacteria</taxon>
        <taxon>Burkholderiales</taxon>
        <taxon>Comamonadaceae</taxon>
        <taxon>Polaromonas</taxon>
    </lineage>
</organism>
<dbReference type="Gene3D" id="3.40.605.10">
    <property type="entry name" value="Aldehyde Dehydrogenase, Chain A, domain 1"/>
    <property type="match status" value="1"/>
</dbReference>
<dbReference type="AlphaFoldDB" id="A0AAU7LZ33"/>
<dbReference type="EC" id="1.2.1.65" evidence="11"/>
<proteinExistence type="inferred from homology"/>
<keyword evidence="4 15" id="KW-0560">Oxidoreductase</keyword>
<dbReference type="RefSeq" id="WP_349282845.1">
    <property type="nucleotide sequence ID" value="NZ_CBCSCU010000053.1"/>
</dbReference>
<evidence type="ECO:0000256" key="13">
    <source>
        <dbReference type="ARBA" id="ARBA00079883"/>
    </source>
</evidence>
<protein>
    <recommendedName>
        <fullName evidence="12">Salicylaldehyde dehydrogenase</fullName>
        <ecNumber evidence="10">1.1.1.257</ecNumber>
        <ecNumber evidence="11">1.2.1.65</ecNumber>
    </recommendedName>
    <alternativeName>
        <fullName evidence="13">Toluenesulfonate aldehyde dehydrogenase TsaD</fullName>
    </alternativeName>
</protein>
<evidence type="ECO:0000256" key="14">
    <source>
        <dbReference type="PROSITE-ProRule" id="PRU10007"/>
    </source>
</evidence>
<evidence type="ECO:0000259" key="16">
    <source>
        <dbReference type="Pfam" id="PF00171"/>
    </source>
</evidence>